<dbReference type="EMBL" id="JACHOC010000001">
    <property type="protein sequence ID" value="MBB4620249.1"/>
    <property type="molecule type" value="Genomic_DNA"/>
</dbReference>
<sequence length="61" mass="7087">MLYFHKFILLLRCSTTGYKKTPISFAFCIKSRRGEIREEIIVTKGKNYLTNGYSFLNSSNS</sequence>
<gene>
    <name evidence="1" type="ORF">GGQ57_000123</name>
</gene>
<proteinExistence type="predicted"/>
<organism evidence="1 2">
    <name type="scientific">Parabacteroides faecis</name>
    <dbReference type="NCBI Taxonomy" id="1217282"/>
    <lineage>
        <taxon>Bacteria</taxon>
        <taxon>Pseudomonadati</taxon>
        <taxon>Bacteroidota</taxon>
        <taxon>Bacteroidia</taxon>
        <taxon>Bacteroidales</taxon>
        <taxon>Tannerellaceae</taxon>
        <taxon>Parabacteroides</taxon>
    </lineage>
</organism>
<evidence type="ECO:0000313" key="2">
    <source>
        <dbReference type="Proteomes" id="UP000533637"/>
    </source>
</evidence>
<name>A0ABR6KHI1_9BACT</name>
<reference evidence="1 2" key="1">
    <citation type="submission" date="2020-08" db="EMBL/GenBank/DDBJ databases">
        <title>Genomic Encyclopedia of Type Strains, Phase IV (KMG-IV): sequencing the most valuable type-strain genomes for metagenomic binning, comparative biology and taxonomic classification.</title>
        <authorList>
            <person name="Goeker M."/>
        </authorList>
    </citation>
    <scope>NUCLEOTIDE SEQUENCE [LARGE SCALE GENOMIC DNA]</scope>
    <source>
        <strain evidence="1 2">DSM 102983</strain>
    </source>
</reference>
<comment type="caution">
    <text evidence="1">The sequence shown here is derived from an EMBL/GenBank/DDBJ whole genome shotgun (WGS) entry which is preliminary data.</text>
</comment>
<keyword evidence="2" id="KW-1185">Reference proteome</keyword>
<evidence type="ECO:0000313" key="1">
    <source>
        <dbReference type="EMBL" id="MBB4620249.1"/>
    </source>
</evidence>
<protein>
    <submittedName>
        <fullName evidence="1">Uncharacterized protein</fullName>
    </submittedName>
</protein>
<dbReference type="Proteomes" id="UP000533637">
    <property type="component" value="Unassembled WGS sequence"/>
</dbReference>
<accession>A0ABR6KHI1</accession>